<dbReference type="EMBL" id="KI545975">
    <property type="protein sequence ID" value="EST48824.1"/>
    <property type="molecule type" value="Genomic_DNA"/>
</dbReference>
<evidence type="ECO:0000313" key="3">
    <source>
        <dbReference type="Proteomes" id="UP000018208"/>
    </source>
</evidence>
<organism evidence="1">
    <name type="scientific">Spironucleus salmonicida</name>
    <dbReference type="NCBI Taxonomy" id="348837"/>
    <lineage>
        <taxon>Eukaryota</taxon>
        <taxon>Metamonada</taxon>
        <taxon>Diplomonadida</taxon>
        <taxon>Hexamitidae</taxon>
        <taxon>Hexamitinae</taxon>
        <taxon>Spironucleus</taxon>
    </lineage>
</organism>
<protein>
    <submittedName>
        <fullName evidence="1">Uncharacterized protein</fullName>
    </submittedName>
</protein>
<keyword evidence="3" id="KW-1185">Reference proteome</keyword>
<dbReference type="VEuPathDB" id="GiardiaDB:SS50377_27859"/>
<gene>
    <name evidence="1" type="ORF">SS50377_10920</name>
    <name evidence="2" type="ORF">SS50377_27859</name>
</gene>
<sequence>MYNFVLSSTPDADVYSDSFSVYHMSTGAVLATSESPITALCGTSKNFIFGTQSKQLVRNGVPEPIFKQLAVFNLTPELPFCLRNGDIVLNQNIIYNRSVSVTACNGTSFGDRDGIVFTLENGKITHFRNHENAVISLQKDVVITTRSVFLGAKKVFSAARIDGGLAFNGKIYVLVGEKIVIFKEEIEIEIDFPCLPRISKSVPQLQIKSFQGEVLVFSNDGIVYGLDGQERMKLAGKECTAEQAKAAWVVTELYANELGVYDEGEI</sequence>
<dbReference type="Proteomes" id="UP000018208">
    <property type="component" value="Unassembled WGS sequence"/>
</dbReference>
<name>V6M626_9EUKA</name>
<reference evidence="2" key="2">
    <citation type="submission" date="2020-12" db="EMBL/GenBank/DDBJ databases">
        <title>New Spironucleus salmonicida genome in near-complete chromosomes.</title>
        <authorList>
            <person name="Xu F."/>
            <person name="Kurt Z."/>
            <person name="Jimenez-Gonzalez A."/>
            <person name="Astvaldsson A."/>
            <person name="Andersson J.O."/>
            <person name="Svard S.G."/>
        </authorList>
    </citation>
    <scope>NUCLEOTIDE SEQUENCE</scope>
    <source>
        <strain evidence="2">ATCC 50377</strain>
    </source>
</reference>
<evidence type="ECO:0000313" key="1">
    <source>
        <dbReference type="EMBL" id="EST48824.1"/>
    </source>
</evidence>
<proteinExistence type="predicted"/>
<reference evidence="1 2" key="1">
    <citation type="journal article" date="2014" name="PLoS Genet.">
        <title>The Genome of Spironucleus salmonicida Highlights a Fish Pathogen Adapted to Fluctuating Environments.</title>
        <authorList>
            <person name="Xu F."/>
            <person name="Jerlstrom-Hultqvist J."/>
            <person name="Einarsson E."/>
            <person name="Astvaldsson A."/>
            <person name="Svard S.G."/>
            <person name="Andersson J.O."/>
        </authorList>
    </citation>
    <scope>NUCLEOTIDE SEQUENCE</scope>
    <source>
        <strain evidence="2">ATCC 50377</strain>
    </source>
</reference>
<dbReference type="EMBL" id="AUWU02000008">
    <property type="protein sequence ID" value="KAH0569887.1"/>
    <property type="molecule type" value="Genomic_DNA"/>
</dbReference>
<evidence type="ECO:0000313" key="2">
    <source>
        <dbReference type="EMBL" id="KAH0569887.1"/>
    </source>
</evidence>
<dbReference type="AlphaFoldDB" id="V6M626"/>
<accession>V6M626</accession>